<feature type="transmembrane region" description="Helical" evidence="7">
    <location>
        <begin position="660"/>
        <end position="680"/>
    </location>
</feature>
<dbReference type="GO" id="GO:0016020">
    <property type="term" value="C:membrane"/>
    <property type="evidence" value="ECO:0007669"/>
    <property type="project" value="UniProtKB-SubCell"/>
</dbReference>
<evidence type="ECO:0000256" key="7">
    <source>
        <dbReference type="SAM" id="Phobius"/>
    </source>
</evidence>
<dbReference type="PANTHER" id="PTHR21041">
    <property type="entry name" value="DENDRITIC CELL-SPECIFIC TRANSMEMBRANE PROTEIN"/>
    <property type="match status" value="1"/>
</dbReference>
<feature type="transmembrane region" description="Helical" evidence="7">
    <location>
        <begin position="299"/>
        <end position="319"/>
    </location>
</feature>
<feature type="region of interest" description="Disordered" evidence="6">
    <location>
        <begin position="60"/>
        <end position="87"/>
    </location>
</feature>
<reference evidence="10" key="2">
    <citation type="submission" date="2025-08" db="UniProtKB">
        <authorList>
            <consortium name="Ensembl"/>
        </authorList>
    </citation>
    <scope>IDENTIFICATION</scope>
</reference>
<dbReference type="PANTHER" id="PTHR21041:SF17">
    <property type="entry name" value="E3 UBIQUITIN-PROTEIN LIGASE DCST1"/>
    <property type="match status" value="1"/>
</dbReference>
<feature type="compositionally biased region" description="Low complexity" evidence="6">
    <location>
        <begin position="60"/>
        <end position="70"/>
    </location>
</feature>
<feature type="domain" description="Dendritic cell-specific transmembrane protein-like" evidence="8">
    <location>
        <begin position="933"/>
        <end position="1123"/>
    </location>
</feature>
<sequence>MLYYPQLQVHLLRAQYSFFHVLHHPSVHPGLHPDQCLSPPHRCPEPCACRVRVQHLGLAPLQRQPQRQQEPGGGVCRHNGGRAAAHGALPPRPGVLLLHLFLGHPLLVVPGVSVPAPLPAGRHLRQHLHHAALRGDGPAVCGAGQTHRAAAVGAGEGPLHPPRSAPSPRVSPKARAEPPDTASRCSPGHPGALWLSKRERSQYGLQLFRFMRQVMLGFSIMLADYSIFWLLDLFRHQLSAEIVARAPSTMRISVNGTGYTSEIYQDLVSAFNTLQEGKVSVLSQACLIEPVEPDHTTHITIGILYGVWLFICVFGSYIARLRRAVCAAYFPSREQERLVFLHNIIRARREWMVFALRQTGTQHLADTGKSRLFLILISRYPRLVRLARRLGIQRRHCLICGVAEQPDFKSCITSGCKGFYCSECYRNLNNICSVCTAPLSYPDTGDEEKDSSDEETAELGAVPALRGQERGQQLLQRIRDMIKGWRLPFRTATHLQDQLEEESEGLLSRHDFDYKEQAERRDRELQEVVVWQTGSHVPSSLEHPTGITSGAESYRPQKPPNTILKRVVLSVLPEPCSRFLWSRPDEYRWRKVFLGAGFGMLLGLGLCHLLIMPLDVSETKRVKLTWGLTGVTALGWATSPHFRCANLLMVPKFLGKEGRLYVVSFVFAAIYSGPGANLWYNLMETKRSMDCVVELQINHTKHLWQASTGSLRHVMEELVKSAETLNADMQNVSRAFVELNEQVASEEGYDLRQRPNAGGQRALSTQQIYETKTRLRCQTVIEEGLQRCLGHFQRMYKECMKRLTVPLLNHLVCLPMQFGFLCHSVKLMRRWCERRIPVDGNFGHMYDRVNGSVDSLSREFSADIAYQEEHHEMLVGAEVAQQLQEEVTSQLRREKARLGLAVSFFRLLLSFTFLFVFISAFLYTYKYCHKIGFDNCYITTYFRQIDARRRKQNKQTLLPLLREETSSFIFPCKPAVQRPELQYMVIELLKCIPLLLFLLFICGLDHFIFSILSIIQNHSFIEYSYQTSHHLSVNVMGTSLMAELLRSTIGALNTSFDTDVQTSNLACLPRPTGMTRQQYLNTFLPLLALALLCLLQVYPFRLRRAIAAFYFPKREKTRVLFLYNKLLQQRKNFLYLQRGRLARQARQPPGLGTLLLLRCRQRWPRLRRYLRGGGGVLAPEMRLVRDTRDSPAPALPQPRVRGLVLRGVLEGDGAQLPRLQPCRSRAGAGQQRG</sequence>
<feature type="domain" description="E3 ubiquitin-protein ligase DCST1-like C-terminal" evidence="9">
    <location>
        <begin position="395"/>
        <end position="438"/>
    </location>
</feature>
<gene>
    <name evidence="10" type="primary">DCST2</name>
</gene>
<feature type="transmembrane region" description="Helical" evidence="7">
    <location>
        <begin position="898"/>
        <end position="923"/>
    </location>
</feature>
<feature type="region of interest" description="Disordered" evidence="6">
    <location>
        <begin position="153"/>
        <end position="193"/>
    </location>
</feature>
<feature type="domain" description="Dendritic cell-specific transmembrane protein-like" evidence="8">
    <location>
        <begin position="190"/>
        <end position="342"/>
    </location>
</feature>
<keyword evidence="4 7" id="KW-0472">Membrane</keyword>
<dbReference type="Pfam" id="PF26037">
    <property type="entry name" value="zf-RING_DCST1_C"/>
    <property type="match status" value="1"/>
</dbReference>
<evidence type="ECO:0000313" key="10">
    <source>
        <dbReference type="Ensembl" id="ENSFALP00000018479.1"/>
    </source>
</evidence>
<keyword evidence="11" id="KW-1185">Reference proteome</keyword>
<evidence type="ECO:0000256" key="4">
    <source>
        <dbReference type="ARBA" id="ARBA00023136"/>
    </source>
</evidence>
<dbReference type="Proteomes" id="UP000016665">
    <property type="component" value="Chromosome 25"/>
</dbReference>
<evidence type="ECO:0000256" key="5">
    <source>
        <dbReference type="SAM" id="Coils"/>
    </source>
</evidence>
<dbReference type="AlphaFoldDB" id="A0A803V6X3"/>
<feature type="compositionally biased region" description="Low complexity" evidence="6">
    <location>
        <begin position="77"/>
        <end position="87"/>
    </location>
</feature>
<evidence type="ECO:0000256" key="6">
    <source>
        <dbReference type="SAM" id="MobiDB-lite"/>
    </source>
</evidence>
<organism evidence="10 11">
    <name type="scientific">Ficedula albicollis</name>
    <name type="common">Collared flycatcher</name>
    <name type="synonym">Muscicapa albicollis</name>
    <dbReference type="NCBI Taxonomy" id="59894"/>
    <lineage>
        <taxon>Eukaryota</taxon>
        <taxon>Metazoa</taxon>
        <taxon>Chordata</taxon>
        <taxon>Craniata</taxon>
        <taxon>Vertebrata</taxon>
        <taxon>Euteleostomi</taxon>
        <taxon>Archelosauria</taxon>
        <taxon>Archosauria</taxon>
        <taxon>Dinosauria</taxon>
        <taxon>Saurischia</taxon>
        <taxon>Theropoda</taxon>
        <taxon>Coelurosauria</taxon>
        <taxon>Aves</taxon>
        <taxon>Neognathae</taxon>
        <taxon>Neoaves</taxon>
        <taxon>Telluraves</taxon>
        <taxon>Australaves</taxon>
        <taxon>Passeriformes</taxon>
        <taxon>Muscicapidae</taxon>
        <taxon>Ficedula</taxon>
    </lineage>
</organism>
<feature type="coiled-coil region" evidence="5">
    <location>
        <begin position="715"/>
        <end position="742"/>
    </location>
</feature>
<keyword evidence="3 7" id="KW-1133">Transmembrane helix</keyword>
<feature type="transmembrane region" description="Helical" evidence="7">
    <location>
        <begin position="210"/>
        <end position="231"/>
    </location>
</feature>
<protein>
    <recommendedName>
        <fullName evidence="12">DC-STAMP domain containing 1</fullName>
    </recommendedName>
</protein>
<feature type="transmembrane region" description="Helical" evidence="7">
    <location>
        <begin position="992"/>
        <end position="1015"/>
    </location>
</feature>
<name>A0A803V6X3_FICAL</name>
<evidence type="ECO:0000313" key="11">
    <source>
        <dbReference type="Proteomes" id="UP000016665"/>
    </source>
</evidence>
<proteinExistence type="predicted"/>
<keyword evidence="2 7" id="KW-0812">Transmembrane</keyword>
<evidence type="ECO:0000256" key="3">
    <source>
        <dbReference type="ARBA" id="ARBA00022989"/>
    </source>
</evidence>
<comment type="subcellular location">
    <subcellularLocation>
        <location evidence="1">Membrane</location>
        <topology evidence="1">Multi-pass membrane protein</topology>
    </subcellularLocation>
</comment>
<keyword evidence="5" id="KW-0175">Coiled coil</keyword>
<dbReference type="Pfam" id="PF07782">
    <property type="entry name" value="DC_STAMP"/>
    <property type="match status" value="2"/>
</dbReference>
<feature type="transmembrane region" description="Helical" evidence="7">
    <location>
        <begin position="1079"/>
        <end position="1098"/>
    </location>
</feature>
<reference evidence="10" key="3">
    <citation type="submission" date="2025-09" db="UniProtKB">
        <authorList>
            <consortium name="Ensembl"/>
        </authorList>
    </citation>
    <scope>IDENTIFICATION</scope>
</reference>
<accession>A0A803V6X3</accession>
<evidence type="ECO:0000259" key="9">
    <source>
        <dbReference type="Pfam" id="PF26037"/>
    </source>
</evidence>
<evidence type="ECO:0000259" key="8">
    <source>
        <dbReference type="Pfam" id="PF07782"/>
    </source>
</evidence>
<dbReference type="InterPro" id="IPR012858">
    <property type="entry name" value="DC_STAMP-like"/>
</dbReference>
<reference evidence="10 11" key="1">
    <citation type="journal article" date="2012" name="Nature">
        <title>The genomic landscape of species divergence in Ficedula flycatchers.</title>
        <authorList>
            <person name="Ellegren H."/>
            <person name="Smeds L."/>
            <person name="Burri R."/>
            <person name="Olason P.I."/>
            <person name="Backstrom N."/>
            <person name="Kawakami T."/>
            <person name="Kunstner A."/>
            <person name="Makinen H."/>
            <person name="Nadachowska-Brzyska K."/>
            <person name="Qvarnstrom A."/>
            <person name="Uebbing S."/>
            <person name="Wolf J.B."/>
        </authorList>
    </citation>
    <scope>NUCLEOTIDE SEQUENCE [LARGE SCALE GENOMIC DNA]</scope>
</reference>
<evidence type="ECO:0008006" key="12">
    <source>
        <dbReference type="Google" id="ProtNLM"/>
    </source>
</evidence>
<evidence type="ECO:0000256" key="2">
    <source>
        <dbReference type="ARBA" id="ARBA00022692"/>
    </source>
</evidence>
<feature type="transmembrane region" description="Helical" evidence="7">
    <location>
        <begin position="592"/>
        <end position="611"/>
    </location>
</feature>
<dbReference type="GeneTree" id="ENSGT00940000153269"/>
<evidence type="ECO:0000256" key="1">
    <source>
        <dbReference type="ARBA" id="ARBA00004141"/>
    </source>
</evidence>
<dbReference type="InterPro" id="IPR051856">
    <property type="entry name" value="CSR-E3_Ligase_Protein"/>
</dbReference>
<dbReference type="InterPro" id="IPR058842">
    <property type="entry name" value="DCST1_C"/>
</dbReference>
<dbReference type="Ensembl" id="ENSFALT00000043967.1">
    <property type="protein sequence ID" value="ENSFALP00000018479.1"/>
    <property type="gene ID" value="ENSFALG00000002996.2"/>
</dbReference>